<dbReference type="RefSeq" id="WP_311504267.1">
    <property type="nucleotide sequence ID" value="NZ_JAVRHK010000013.1"/>
</dbReference>
<organism evidence="2 3">
    <name type="scientific">Autumnicola musiva</name>
    <dbReference type="NCBI Taxonomy" id="3075589"/>
    <lineage>
        <taxon>Bacteria</taxon>
        <taxon>Pseudomonadati</taxon>
        <taxon>Bacteroidota</taxon>
        <taxon>Flavobacteriia</taxon>
        <taxon>Flavobacteriales</taxon>
        <taxon>Flavobacteriaceae</taxon>
        <taxon>Autumnicola</taxon>
    </lineage>
</organism>
<gene>
    <name evidence="2" type="ORF">RM539_15190</name>
</gene>
<dbReference type="Proteomes" id="UP001262582">
    <property type="component" value="Unassembled WGS sequence"/>
</dbReference>
<dbReference type="InterPro" id="IPR009061">
    <property type="entry name" value="DNA-bd_dom_put_sf"/>
</dbReference>
<evidence type="ECO:0000313" key="2">
    <source>
        <dbReference type="EMBL" id="MDT0677927.1"/>
    </source>
</evidence>
<comment type="caution">
    <text evidence="2">The sequence shown here is derived from an EMBL/GenBank/DDBJ whole genome shotgun (WGS) entry which is preliminary data.</text>
</comment>
<evidence type="ECO:0000313" key="3">
    <source>
        <dbReference type="Proteomes" id="UP001262582"/>
    </source>
</evidence>
<dbReference type="SUPFAM" id="SSF46955">
    <property type="entry name" value="Putative DNA-binding domain"/>
    <property type="match status" value="1"/>
</dbReference>
<feature type="domain" description="Helix-turn-helix" evidence="1">
    <location>
        <begin position="37"/>
        <end position="86"/>
    </location>
</feature>
<protein>
    <submittedName>
        <fullName evidence="2">Helix-turn-helix domain-containing protein</fullName>
    </submittedName>
</protein>
<dbReference type="PANTHER" id="PTHR34585">
    <property type="match status" value="1"/>
</dbReference>
<name>A0ABU3D8T4_9FLAO</name>
<accession>A0ABU3D8T4</accession>
<dbReference type="EMBL" id="JAVRHK010000013">
    <property type="protein sequence ID" value="MDT0677927.1"/>
    <property type="molecule type" value="Genomic_DNA"/>
</dbReference>
<dbReference type="Pfam" id="PF12728">
    <property type="entry name" value="HTH_17"/>
    <property type="match status" value="1"/>
</dbReference>
<reference evidence="2 3" key="1">
    <citation type="submission" date="2023-09" db="EMBL/GenBank/DDBJ databases">
        <authorList>
            <person name="Rey-Velasco X."/>
        </authorList>
    </citation>
    <scope>NUCLEOTIDE SEQUENCE [LARGE SCALE GENOMIC DNA]</scope>
    <source>
        <strain evidence="2 3">F117</strain>
    </source>
</reference>
<sequence length="94" mass="10726">MPTSIINTDDLREFKMELLEEIKILLDQQSSGTLKQYFKSSDLMEFLQISSGTLHTLRSNGTLPYTKIGGIIYYEAADVQKLMDAHRIQHNSGF</sequence>
<dbReference type="PANTHER" id="PTHR34585:SF22">
    <property type="entry name" value="HELIX-TURN-HELIX DOMAIN-CONTAINING PROTEIN"/>
    <property type="match status" value="1"/>
</dbReference>
<keyword evidence="3" id="KW-1185">Reference proteome</keyword>
<dbReference type="InterPro" id="IPR041657">
    <property type="entry name" value="HTH_17"/>
</dbReference>
<evidence type="ECO:0000259" key="1">
    <source>
        <dbReference type="Pfam" id="PF12728"/>
    </source>
</evidence>
<proteinExistence type="predicted"/>